<dbReference type="GO" id="GO:0033260">
    <property type="term" value="P:nuclear DNA replication"/>
    <property type="evidence" value="ECO:0007669"/>
    <property type="project" value="TreeGrafter"/>
</dbReference>
<feature type="compositionally biased region" description="Low complexity" evidence="5">
    <location>
        <begin position="96"/>
        <end position="115"/>
    </location>
</feature>
<dbReference type="PANTHER" id="PTHR12972:SF0">
    <property type="entry name" value="PROTEIN DOWNSTREAM NEIGHBOR OF SON"/>
    <property type="match status" value="1"/>
</dbReference>
<evidence type="ECO:0000256" key="4">
    <source>
        <dbReference type="ARBA" id="ARBA00025806"/>
    </source>
</evidence>
<evidence type="ECO:0000313" key="7">
    <source>
        <dbReference type="Proteomes" id="UP000076078"/>
    </source>
</evidence>
<keyword evidence="7" id="KW-1185">Reference proteome</keyword>
<accession>A0A151Z7F4</accession>
<dbReference type="STRING" id="361077.A0A151Z7F4"/>
<proteinExistence type="inferred from homology"/>
<comment type="caution">
    <text evidence="6">The sequence shown here is derived from an EMBL/GenBank/DDBJ whole genome shotgun (WGS) entry which is preliminary data.</text>
</comment>
<dbReference type="OMA" id="TRENINW"/>
<dbReference type="FunCoup" id="A0A151Z7F4">
    <property type="interactions" value="202"/>
</dbReference>
<dbReference type="GO" id="GO:0005634">
    <property type="term" value="C:nucleus"/>
    <property type="evidence" value="ECO:0007669"/>
    <property type="project" value="UniProtKB-SubCell"/>
</dbReference>
<evidence type="ECO:0000256" key="1">
    <source>
        <dbReference type="ARBA" id="ARBA00004123"/>
    </source>
</evidence>
<evidence type="ECO:0000256" key="3">
    <source>
        <dbReference type="ARBA" id="ARBA00023242"/>
    </source>
</evidence>
<protein>
    <submittedName>
        <fullName evidence="6">Uncharacterized protein</fullName>
    </submittedName>
</protein>
<dbReference type="Proteomes" id="UP000076078">
    <property type="component" value="Unassembled WGS sequence"/>
</dbReference>
<gene>
    <name evidence="6" type="ORF">DLAC_09460</name>
</gene>
<keyword evidence="3" id="KW-0539">Nucleus</keyword>
<dbReference type="PANTHER" id="PTHR12972">
    <property type="entry name" value="DOWNSTREAM NEIGHBOR OF SON"/>
    <property type="match status" value="1"/>
</dbReference>
<dbReference type="EMBL" id="LODT01000038">
    <property type="protein sequence ID" value="KYQ89893.1"/>
    <property type="molecule type" value="Genomic_DNA"/>
</dbReference>
<name>A0A151Z7F4_TIELA</name>
<dbReference type="OrthoDB" id="20854at2759"/>
<dbReference type="InParanoid" id="A0A151Z7F4"/>
<evidence type="ECO:0000313" key="6">
    <source>
        <dbReference type="EMBL" id="KYQ89893.1"/>
    </source>
</evidence>
<comment type="similarity">
    <text evidence="4">Belongs to the DONSON family.</text>
</comment>
<evidence type="ECO:0000256" key="5">
    <source>
        <dbReference type="SAM" id="MobiDB-lite"/>
    </source>
</evidence>
<sequence length="724" mass="82911">MIKNLKRNIENDDENLLSHLDFDDEKYSKQPSKKIKTTSSSQEFVNNNIINNDDNNNNENNNNLKKISTPFKTFTPLKSTFSLASPFKVHGTNSVSRSLSGLGNSTSTLTTGSKSQIKPQIETQFVPESPCNIKLRGNKIRNTKQIKSKTMNNLMDQFQNVQDYQKMSLDTDTSIENDSLFRDFIQSEINSNKPLKPATLSVDIKMQNENDALRQQMYYPKPETFQVQSNIDIPVDFSLKSTCTFTSTQSLDWCSRAMNSQSLRSRSYKLHQNEKSYQHQQEHNGYKPSYEEQFLQSLYYHVSPSNPLPENTSSQQNENNSFSYLYPQWVDVRWSQYRDSLDSLYSNLKENEISYFYFIQPQEFTIIFLGPSLTDGHPCAFVNPTTRKLRDLLSQDSIEWQTPFLLNSKSTNTKQETTDEEKLHANDKDLKKLNIIKKKQIDPAYYQSSPSSSIAVIKNYQNLDKLIQLLKKRLISFHLLYKNFQQNEQQSNKSIFTPKKQTSVSLDNILLNNNNNNNNNIDQQYHSTLSQPNPSGFTSIGAEISLNVDGEIDTTQIISCKDVPILLSRSAFIGSTCQISKIISNAPFTKHTRTTLTNSSSATKMETAYKLELDGPILPDTLLKLYQIFSKKQDDFTCKLLTNNSTYGFNIGIPLDTANASNKTNNDQMETSEWDEIQQQNLLSQLPLAMNSKEKIQKSSQYLDRNIIQLINYSNNSYDITPIG</sequence>
<organism evidence="6 7">
    <name type="scientific">Tieghemostelium lacteum</name>
    <name type="common">Slime mold</name>
    <name type="synonym">Dictyostelium lacteum</name>
    <dbReference type="NCBI Taxonomy" id="361077"/>
    <lineage>
        <taxon>Eukaryota</taxon>
        <taxon>Amoebozoa</taxon>
        <taxon>Evosea</taxon>
        <taxon>Eumycetozoa</taxon>
        <taxon>Dictyostelia</taxon>
        <taxon>Dictyosteliales</taxon>
        <taxon>Raperosteliaceae</taxon>
        <taxon>Tieghemostelium</taxon>
    </lineage>
</organism>
<evidence type="ECO:0000256" key="2">
    <source>
        <dbReference type="ARBA" id="ARBA00022473"/>
    </source>
</evidence>
<keyword evidence="2" id="KW-0217">Developmental protein</keyword>
<feature type="region of interest" description="Disordered" evidence="5">
    <location>
        <begin position="93"/>
        <end position="118"/>
    </location>
</feature>
<comment type="subcellular location">
    <subcellularLocation>
        <location evidence="1">Nucleus</location>
    </subcellularLocation>
</comment>
<reference evidence="6 7" key="1">
    <citation type="submission" date="2015-12" db="EMBL/GenBank/DDBJ databases">
        <title>Dictyostelia acquired genes for synthesis and detection of signals that induce cell-type specialization by lateral gene transfer from prokaryotes.</title>
        <authorList>
            <person name="Gloeckner G."/>
            <person name="Schaap P."/>
        </authorList>
    </citation>
    <scope>NUCLEOTIDE SEQUENCE [LARGE SCALE GENOMIC DNA]</scope>
    <source>
        <strain evidence="6 7">TK</strain>
    </source>
</reference>
<dbReference type="InterPro" id="IPR024861">
    <property type="entry name" value="Donson"/>
</dbReference>
<dbReference type="AlphaFoldDB" id="A0A151Z7F4"/>